<dbReference type="SUPFAM" id="SSF48452">
    <property type="entry name" value="TPR-like"/>
    <property type="match status" value="3"/>
</dbReference>
<evidence type="ECO:0000259" key="2">
    <source>
        <dbReference type="Pfam" id="PF12770"/>
    </source>
</evidence>
<keyword evidence="4" id="KW-1185">Reference proteome</keyword>
<dbReference type="EMBL" id="JACJTM010000034">
    <property type="protein sequence ID" value="MBD2686482.1"/>
    <property type="molecule type" value="Genomic_DNA"/>
</dbReference>
<feature type="repeat" description="TPR" evidence="1">
    <location>
        <begin position="241"/>
        <end position="274"/>
    </location>
</feature>
<dbReference type="Pfam" id="PF12770">
    <property type="entry name" value="CHAT"/>
    <property type="match status" value="1"/>
</dbReference>
<feature type="repeat" description="TPR" evidence="1">
    <location>
        <begin position="76"/>
        <end position="109"/>
    </location>
</feature>
<accession>A0ABR8IUA6</accession>
<evidence type="ECO:0000313" key="4">
    <source>
        <dbReference type="Proteomes" id="UP000660270"/>
    </source>
</evidence>
<reference evidence="3 4" key="1">
    <citation type="journal article" date="2020" name="ISME J.">
        <title>Comparative genomics reveals insights into cyanobacterial evolution and habitat adaptation.</title>
        <authorList>
            <person name="Chen M.Y."/>
            <person name="Teng W.K."/>
            <person name="Zhao L."/>
            <person name="Hu C.X."/>
            <person name="Zhou Y.K."/>
            <person name="Han B.P."/>
            <person name="Song L.R."/>
            <person name="Shu W.S."/>
        </authorList>
    </citation>
    <scope>NUCLEOTIDE SEQUENCE [LARGE SCALE GENOMIC DNA]</scope>
    <source>
        <strain evidence="3 4">FACHB-1249</strain>
    </source>
</reference>
<feature type="domain" description="CHAT" evidence="2">
    <location>
        <begin position="573"/>
        <end position="843"/>
    </location>
</feature>
<gene>
    <name evidence="3" type="ORF">H6G43_14935</name>
</gene>
<dbReference type="PANTHER" id="PTHR10098">
    <property type="entry name" value="RAPSYN-RELATED"/>
    <property type="match status" value="1"/>
</dbReference>
<organism evidence="3 4">
    <name type="scientific">Aphanizomenon flos-aquae FACHB-1249</name>
    <dbReference type="NCBI Taxonomy" id="2692889"/>
    <lineage>
        <taxon>Bacteria</taxon>
        <taxon>Bacillati</taxon>
        <taxon>Cyanobacteriota</taxon>
        <taxon>Cyanophyceae</taxon>
        <taxon>Nostocales</taxon>
        <taxon>Aphanizomenonaceae</taxon>
        <taxon>Aphanizomenon</taxon>
    </lineage>
</organism>
<dbReference type="Pfam" id="PF13181">
    <property type="entry name" value="TPR_8"/>
    <property type="match status" value="1"/>
</dbReference>
<dbReference type="Gene3D" id="1.25.40.10">
    <property type="entry name" value="Tetratricopeptide repeat domain"/>
    <property type="match status" value="3"/>
</dbReference>
<proteinExistence type="predicted"/>
<evidence type="ECO:0000256" key="1">
    <source>
        <dbReference type="PROSITE-ProRule" id="PRU00339"/>
    </source>
</evidence>
<dbReference type="PROSITE" id="PS50005">
    <property type="entry name" value="TPR"/>
    <property type="match status" value="2"/>
</dbReference>
<dbReference type="Pfam" id="PF13424">
    <property type="entry name" value="TPR_12"/>
    <property type="match status" value="1"/>
</dbReference>
<protein>
    <submittedName>
        <fullName evidence="3">CHAT domain-containing protein</fullName>
    </submittedName>
</protein>
<keyword evidence="1" id="KW-0802">TPR repeat</keyword>
<sequence>MLNRKFLVFSLLSLSCVLISPVLANISRISLYSENSLSLENQAQKLYENGEFQPAITILKTAINNYQKQDNLTGKIIAWRNLGLVYQKMGNPQEAKQAVAASIKYLPKISDDKKRQELLAKTLEVQGQIQLSIGEIQASLDTWKQIINIYEKSGDSTGLIRTKINESQSLQSLGLYNQAVKNLTATQATLDKQPDTLLKAKALLTLGDVLRGVRKLDESMTVLNQGLTIAEKLSSNSTVRTEILISLGKTQRLQLNFEQALNYYQQAIEKSHSSDLLIQGYLHQIDLLLFNQKISNAQALIPKIKDTLTKLPASRSAVYARITFAKTILKDKKIGKTYQNLIVDELATALNLAQKLADSRGESYSLGVLGNIYEKNQRYAEAQKLTEKAVLIAQRIKAPDISYKWQWQLGRILAAKGNQKDAISAYKQTVETLKSIRTELVAISSDLQFSFREDVEPVYRELAGLLLHENSSQTEIKEARQVIEDLQLAELDNFFRNACLNSKSVEIDEINDYSTAVFYTLILKDRLELIVALPNQPLERYSRPISQVDIENNIKNLKRELTNSIGLNKRRLKLSQEIYTWLINKELAAKLEYSKIKNLVFISDGVFRNISLAALYDGKQYLIEKYSIALAPSLQLIDIKPLVREQVQLFAGGISEPRQKFPALPNVIGELSQIKADFPKANLLKNEFFTSSNLETNIKQHSAQIVHLATHGEFSSKAEDNFILTWDGRLNIDQLTNILRSDNKQIRPIELLVLSACQTATGDKRAILGLAGIAVKAGARSTIASLWSVNDQATYLLMSKFYQELANSKITKVEALRRAQLEVLNKNEFKHPYFWSGFVLIGNWL</sequence>
<dbReference type="Proteomes" id="UP000660270">
    <property type="component" value="Unassembled WGS sequence"/>
</dbReference>
<evidence type="ECO:0000313" key="3">
    <source>
        <dbReference type="EMBL" id="MBD2686482.1"/>
    </source>
</evidence>
<comment type="caution">
    <text evidence="3">The sequence shown here is derived from an EMBL/GenBank/DDBJ whole genome shotgun (WGS) entry which is preliminary data.</text>
</comment>
<dbReference type="PANTHER" id="PTHR10098:SF112">
    <property type="entry name" value="SLR0380 PROTEIN"/>
    <property type="match status" value="1"/>
</dbReference>
<dbReference type="InterPro" id="IPR011990">
    <property type="entry name" value="TPR-like_helical_dom_sf"/>
</dbReference>
<dbReference type="PROSITE" id="PS51257">
    <property type="entry name" value="PROKAR_LIPOPROTEIN"/>
    <property type="match status" value="1"/>
</dbReference>
<name>A0ABR8IUA6_APHFL</name>
<dbReference type="SMART" id="SM00028">
    <property type="entry name" value="TPR"/>
    <property type="match status" value="7"/>
</dbReference>
<dbReference type="InterPro" id="IPR019734">
    <property type="entry name" value="TPR_rpt"/>
</dbReference>
<dbReference type="InterPro" id="IPR024983">
    <property type="entry name" value="CHAT_dom"/>
</dbReference>